<reference evidence="2 3" key="1">
    <citation type="submission" date="2023-08" db="EMBL/GenBank/DDBJ databases">
        <title>Black Yeasts Isolated from many extreme environments.</title>
        <authorList>
            <person name="Coleine C."/>
            <person name="Stajich J.E."/>
            <person name="Selbmann L."/>
        </authorList>
    </citation>
    <scope>NUCLEOTIDE SEQUENCE [LARGE SCALE GENOMIC DNA]</scope>
    <source>
        <strain evidence="2 3">CCFEE 5935</strain>
    </source>
</reference>
<feature type="domain" description="F-box" evidence="1">
    <location>
        <begin position="6"/>
        <end position="38"/>
    </location>
</feature>
<dbReference type="InterPro" id="IPR001810">
    <property type="entry name" value="F-box_dom"/>
</dbReference>
<proteinExistence type="predicted"/>
<keyword evidence="3" id="KW-1185">Reference proteome</keyword>
<sequence>MADINALPPELLDHIAGFCDHATLKSLRRVCKSSRDAATPGVFEHFYMAMFDHCLENLCSISKSPLAKHVKAFTFYTDVLPDWTGEIPSSPDDLDWPVAIDFRPEIARSQIAAQTPARQPSSVVDVYRQVDYDSLPRHNFSDEELKQGWREFEKLREQQSTWRKSEQPSMRFKEYFAMLPNVTEVHVTTCLSFPFFSSGARPARELPLWSALRRRMLVGPDDWTDEYEYPDNRSKLCGQGFSCMLEAIGFRASFAGTRHVTKLHAHATHYGSLQFCARNRAYPCSKPWPATFECMRQGFENLTAIEFTSACTTYLTPGDEDEAIEEIFGMLCAATKLKSLKLVYESTVVGSERDYNCFGRRLQKHPPWPPIESLELSVTFMPYWDLLPVLQTLAPTLRSLKLRDTDIVDIRPLVAQIPKILDLQHAYLECIWHWCDVSEETNCLFMEGTDVGLPYERSVKRYLTRKIDKMPDLKLCSCEEPYEAQEESPE</sequence>
<accession>A0AAV9PA24</accession>
<dbReference type="Pfam" id="PF00646">
    <property type="entry name" value="F-box"/>
    <property type="match status" value="1"/>
</dbReference>
<dbReference type="SUPFAM" id="SSF81383">
    <property type="entry name" value="F-box domain"/>
    <property type="match status" value="1"/>
</dbReference>
<name>A0AAV9PA24_9PEZI</name>
<evidence type="ECO:0000259" key="1">
    <source>
        <dbReference type="Pfam" id="PF00646"/>
    </source>
</evidence>
<protein>
    <recommendedName>
        <fullName evidence="1">F-box domain-containing protein</fullName>
    </recommendedName>
</protein>
<dbReference type="RefSeq" id="XP_064659400.1">
    <property type="nucleotide sequence ID" value="XM_064802039.1"/>
</dbReference>
<gene>
    <name evidence="2" type="ORF">LTR77_004788</name>
</gene>
<dbReference type="EMBL" id="JAVRRT010000007">
    <property type="protein sequence ID" value="KAK5170202.1"/>
    <property type="molecule type" value="Genomic_DNA"/>
</dbReference>
<dbReference type="GeneID" id="89926132"/>
<evidence type="ECO:0000313" key="3">
    <source>
        <dbReference type="Proteomes" id="UP001337655"/>
    </source>
</evidence>
<dbReference type="AlphaFoldDB" id="A0AAV9PA24"/>
<dbReference type="InterPro" id="IPR036047">
    <property type="entry name" value="F-box-like_dom_sf"/>
</dbReference>
<dbReference type="Proteomes" id="UP001337655">
    <property type="component" value="Unassembled WGS sequence"/>
</dbReference>
<evidence type="ECO:0000313" key="2">
    <source>
        <dbReference type="EMBL" id="KAK5170202.1"/>
    </source>
</evidence>
<dbReference type="CDD" id="cd09917">
    <property type="entry name" value="F-box_SF"/>
    <property type="match status" value="1"/>
</dbReference>
<organism evidence="2 3">
    <name type="scientific">Saxophila tyrrhenica</name>
    <dbReference type="NCBI Taxonomy" id="1690608"/>
    <lineage>
        <taxon>Eukaryota</taxon>
        <taxon>Fungi</taxon>
        <taxon>Dikarya</taxon>
        <taxon>Ascomycota</taxon>
        <taxon>Pezizomycotina</taxon>
        <taxon>Dothideomycetes</taxon>
        <taxon>Dothideomycetidae</taxon>
        <taxon>Mycosphaerellales</taxon>
        <taxon>Extremaceae</taxon>
        <taxon>Saxophila</taxon>
    </lineage>
</organism>
<comment type="caution">
    <text evidence="2">The sequence shown here is derived from an EMBL/GenBank/DDBJ whole genome shotgun (WGS) entry which is preliminary data.</text>
</comment>